<protein>
    <submittedName>
        <fullName evidence="1">Uncharacterized protein</fullName>
    </submittedName>
</protein>
<dbReference type="OrthoDB" id="467314at2759"/>
<name>A0A1Q9EGN5_SYMMI</name>
<reference evidence="1 2" key="1">
    <citation type="submission" date="2016-02" db="EMBL/GenBank/DDBJ databases">
        <title>Genome analysis of coral dinoflagellate symbionts highlights evolutionary adaptations to a symbiotic lifestyle.</title>
        <authorList>
            <person name="Aranda M."/>
            <person name="Li Y."/>
            <person name="Liew Y.J."/>
            <person name="Baumgarten S."/>
            <person name="Simakov O."/>
            <person name="Wilson M."/>
            <person name="Piel J."/>
            <person name="Ashoor H."/>
            <person name="Bougouffa S."/>
            <person name="Bajic V.B."/>
            <person name="Ryu T."/>
            <person name="Ravasi T."/>
            <person name="Bayer T."/>
            <person name="Micklem G."/>
            <person name="Kim H."/>
            <person name="Bhak J."/>
            <person name="Lajeunesse T.C."/>
            <person name="Voolstra C.R."/>
        </authorList>
    </citation>
    <scope>NUCLEOTIDE SEQUENCE [LARGE SCALE GENOMIC DNA]</scope>
    <source>
        <strain evidence="1 2">CCMP2467</strain>
    </source>
</reference>
<dbReference type="EMBL" id="LSRX01000157">
    <property type="protein sequence ID" value="OLQ06596.1"/>
    <property type="molecule type" value="Genomic_DNA"/>
</dbReference>
<sequence>MEAATPLRLFSLDGGVAVQVDQRVTGLCSGAEGFLLRPPAWGPESLLSSQLGPACSFSETSLLALVHGENGECRGPVEAKLTKEGRRHSVVQSASVNGEVLALSFMRAPEPCILALLQSRASGGRRLCLASFGPELGLMAAVHLEEDRQLWPLGRPSSWLWDLGGGSVLAALGQPGPGSTPIVLHRVELARRADFEWLGIPELSKPPAGKVCCSFRLTAAVLVAAEPDSPVVLLSEDGLQFLCQHLLVDLGKLKLADLSLGNRGTAAALGLAKGRPRSWAAIADAAAGPSRFLFLGFTTGTPAVLQVRLREDEAPTCSLLRLVTSEQPRPPIVHVAAFEDEEHLEVHGRDWAPE</sequence>
<dbReference type="Proteomes" id="UP000186817">
    <property type="component" value="Unassembled WGS sequence"/>
</dbReference>
<evidence type="ECO:0000313" key="1">
    <source>
        <dbReference type="EMBL" id="OLQ06596.1"/>
    </source>
</evidence>
<keyword evidence="2" id="KW-1185">Reference proteome</keyword>
<comment type="caution">
    <text evidence="1">The sequence shown here is derived from an EMBL/GenBank/DDBJ whole genome shotgun (WGS) entry which is preliminary data.</text>
</comment>
<evidence type="ECO:0000313" key="2">
    <source>
        <dbReference type="Proteomes" id="UP000186817"/>
    </source>
</evidence>
<dbReference type="AlphaFoldDB" id="A0A1Q9EGN5"/>
<proteinExistence type="predicted"/>
<accession>A0A1Q9EGN5</accession>
<gene>
    <name evidence="1" type="ORF">AK812_SmicGene10116</name>
</gene>
<organism evidence="1 2">
    <name type="scientific">Symbiodinium microadriaticum</name>
    <name type="common">Dinoflagellate</name>
    <name type="synonym">Zooxanthella microadriatica</name>
    <dbReference type="NCBI Taxonomy" id="2951"/>
    <lineage>
        <taxon>Eukaryota</taxon>
        <taxon>Sar</taxon>
        <taxon>Alveolata</taxon>
        <taxon>Dinophyceae</taxon>
        <taxon>Suessiales</taxon>
        <taxon>Symbiodiniaceae</taxon>
        <taxon>Symbiodinium</taxon>
    </lineage>
</organism>